<dbReference type="EMBL" id="CP014209">
    <property type="protein sequence ID" value="ANC31451.1"/>
    <property type="molecule type" value="Genomic_DNA"/>
</dbReference>
<dbReference type="AlphaFoldDB" id="A0A168FDM1"/>
<keyword evidence="2" id="KW-1185">Reference proteome</keyword>
<name>A0A168FDM1_9MICO</name>
<sequence>MKTCGHTWTDGWGAHECHRAEHDDAHHSCRCDATTYNA</sequence>
<dbReference type="KEGG" id="ido:I598_1903"/>
<organism evidence="1 2">
    <name type="scientific">Isoptericola dokdonensis DS-3</name>
    <dbReference type="NCBI Taxonomy" id="1300344"/>
    <lineage>
        <taxon>Bacteria</taxon>
        <taxon>Bacillati</taxon>
        <taxon>Actinomycetota</taxon>
        <taxon>Actinomycetes</taxon>
        <taxon>Micrococcales</taxon>
        <taxon>Promicromonosporaceae</taxon>
        <taxon>Isoptericola</taxon>
    </lineage>
</organism>
<dbReference type="Proteomes" id="UP000076794">
    <property type="component" value="Chromosome"/>
</dbReference>
<proteinExistence type="predicted"/>
<evidence type="ECO:0000313" key="1">
    <source>
        <dbReference type="EMBL" id="ANC31451.1"/>
    </source>
</evidence>
<evidence type="ECO:0000313" key="2">
    <source>
        <dbReference type="Proteomes" id="UP000076794"/>
    </source>
</evidence>
<accession>A0A168FDM1</accession>
<protein>
    <submittedName>
        <fullName evidence="1">Uncharacterized protein</fullName>
    </submittedName>
</protein>
<gene>
    <name evidence="1" type="ORF">I598_1903</name>
</gene>
<dbReference type="STRING" id="1300344.I598_1903"/>
<reference evidence="1 2" key="1">
    <citation type="submission" date="2016-01" db="EMBL/GenBank/DDBJ databases">
        <title>Complete genome sequence of a soil Actinobacterium, Isoptericola dokdonensis DS-3.</title>
        <authorList>
            <person name="Kwon S.-K."/>
            <person name="Kim J.F."/>
        </authorList>
    </citation>
    <scope>NUCLEOTIDE SEQUENCE [LARGE SCALE GENOMIC DNA]</scope>
    <source>
        <strain evidence="1 2">DS-3</strain>
    </source>
</reference>